<keyword evidence="2" id="KW-0614">Plasmid</keyword>
<reference evidence="2 3" key="1">
    <citation type="submission" date="2016-03" db="EMBL/GenBank/DDBJ databases">
        <title>Draft genome sequence of the Vibrio tubiashii subs. europaeus.</title>
        <authorList>
            <person name="Spinard E."/>
            <person name="Dubert J."/>
            <person name="Nelson D.R."/>
            <person name="Barja J.L."/>
        </authorList>
    </citation>
    <scope>NUCLEOTIDE SEQUENCE [LARGE SCALE GENOMIC DNA]</scope>
    <source>
        <strain evidence="3">PP-638</strain>
        <strain evidence="2">PP2-638</strain>
        <plasmid evidence="2">p251_like</plasmid>
    </source>
</reference>
<dbReference type="GeneID" id="78078787"/>
<organism evidence="2 3">
    <name type="scientific">Vibrio europaeus</name>
    <dbReference type="NCBI Taxonomy" id="300876"/>
    <lineage>
        <taxon>Bacteria</taxon>
        <taxon>Pseudomonadati</taxon>
        <taxon>Pseudomonadota</taxon>
        <taxon>Gammaproteobacteria</taxon>
        <taxon>Vibrionales</taxon>
        <taxon>Vibrionaceae</taxon>
        <taxon>Vibrio</taxon>
        <taxon>Vibrio oreintalis group</taxon>
    </lineage>
</organism>
<dbReference type="AlphaFoldDB" id="A0A178J529"/>
<dbReference type="EMBL" id="LUAX01000008">
    <property type="protein sequence ID" value="OAM96757.1"/>
    <property type="molecule type" value="Genomic_DNA"/>
</dbReference>
<dbReference type="OrthoDB" id="9860548at2"/>
<dbReference type="RefSeq" id="WP_069669766.1">
    <property type="nucleotide sequence ID" value="NZ_JAPFIM010000025.1"/>
</dbReference>
<keyword evidence="4" id="KW-1185">Reference proteome</keyword>
<geneLocation type="plasmid" evidence="2">
    <name>p251_like</name>
</geneLocation>
<accession>A0A178J529</accession>
<gene>
    <name evidence="2" type="ORF">AZ468_24005</name>
    <name evidence="1" type="ORF">OPW20_25690</name>
</gene>
<dbReference type="Proteomes" id="UP001150001">
    <property type="component" value="Unassembled WGS sequence"/>
</dbReference>
<name>A0A178J529_9VIBR</name>
<proteinExistence type="predicted"/>
<reference evidence="1" key="2">
    <citation type="submission" date="2022-11" db="EMBL/GenBank/DDBJ databases">
        <title>Role of the vibriolysin VemA secreted by the emergent pathogen Vibrio europaeus in the colonization of Manila clam mucus.</title>
        <authorList>
            <person name="Martinez C."/>
            <person name="Rodriguez S."/>
            <person name="Vences A."/>
            <person name="Barja J.L."/>
            <person name="Toranzo A.E."/>
            <person name="Dubert J."/>
        </authorList>
    </citation>
    <scope>NUCLEOTIDE SEQUENCE</scope>
    <source>
        <strain evidence="1">3454</strain>
    </source>
</reference>
<comment type="caution">
    <text evidence="2">The sequence shown here is derived from an EMBL/GenBank/DDBJ whole genome shotgun (WGS) entry which is preliminary data.</text>
</comment>
<evidence type="ECO:0000313" key="4">
    <source>
        <dbReference type="Proteomes" id="UP001150001"/>
    </source>
</evidence>
<dbReference type="Proteomes" id="UP000094761">
    <property type="component" value="Unassembled WGS sequence"/>
</dbReference>
<evidence type="ECO:0000313" key="3">
    <source>
        <dbReference type="Proteomes" id="UP000094761"/>
    </source>
</evidence>
<evidence type="ECO:0000313" key="1">
    <source>
        <dbReference type="EMBL" id="MDC5743457.1"/>
    </source>
</evidence>
<protein>
    <submittedName>
        <fullName evidence="2">Uncharacterized protein</fullName>
    </submittedName>
</protein>
<sequence length="190" mass="22317">MDTNAIFDCLALTFERDFERIFVRPNCHFERGHQRIHFSTPLDLRYLVSPAPLRRESLTDYECTRLQMAAVRFVCGYFDQLIYQRSYCPAIDSQYQLKESHYVKRSSLLVRDVNAMTVDLSVSTRACGQEKQQVTLDCYGDINGQHWFFSRLVFFGHAEPRLGIYPLSLLKAKTQRHFFTHDGIPEIKMF</sequence>
<evidence type="ECO:0000313" key="2">
    <source>
        <dbReference type="EMBL" id="OAM96757.1"/>
    </source>
</evidence>
<dbReference type="EMBL" id="JAPFIT010000033">
    <property type="protein sequence ID" value="MDC5743457.1"/>
    <property type="molecule type" value="Genomic_DNA"/>
</dbReference>